<proteinExistence type="inferred from homology"/>
<dbReference type="OrthoDB" id="9785707at2"/>
<feature type="domain" description="Smf/DprA SLOG" evidence="2">
    <location>
        <begin position="79"/>
        <end position="287"/>
    </location>
</feature>
<evidence type="ECO:0000313" key="4">
    <source>
        <dbReference type="Proteomes" id="UP000179524"/>
    </source>
</evidence>
<evidence type="ECO:0000256" key="1">
    <source>
        <dbReference type="ARBA" id="ARBA00006525"/>
    </source>
</evidence>
<protein>
    <submittedName>
        <fullName evidence="3">DNA protecting protein DprA</fullName>
    </submittedName>
</protein>
<dbReference type="Pfam" id="PF02481">
    <property type="entry name" value="DNA_processg_A"/>
    <property type="match status" value="1"/>
</dbReference>
<dbReference type="PANTHER" id="PTHR43022:SF1">
    <property type="entry name" value="PROTEIN SMF"/>
    <property type="match status" value="1"/>
</dbReference>
<dbReference type="RefSeq" id="WP_071309776.1">
    <property type="nucleotide sequence ID" value="NZ_MLQR01000029.1"/>
</dbReference>
<dbReference type="AlphaFoldDB" id="A0A1S2LLB2"/>
<dbReference type="PANTHER" id="PTHR43022">
    <property type="entry name" value="PROTEIN SMF"/>
    <property type="match status" value="1"/>
</dbReference>
<reference evidence="3 4" key="1">
    <citation type="submission" date="2016-10" db="EMBL/GenBank/DDBJ databases">
        <title>Draft genome sequences of four alkaliphilic bacteria belonging to the Anaerobacillus genus.</title>
        <authorList>
            <person name="Bassil N.M."/>
            <person name="Lloyd J.R."/>
        </authorList>
    </citation>
    <scope>NUCLEOTIDE SEQUENCE [LARGE SCALE GENOMIC DNA]</scope>
    <source>
        <strain evidence="3 4">DSM 18345</strain>
    </source>
</reference>
<dbReference type="EMBL" id="MLQR01000029">
    <property type="protein sequence ID" value="OIJ13176.1"/>
    <property type="molecule type" value="Genomic_DNA"/>
</dbReference>
<keyword evidence="4" id="KW-1185">Reference proteome</keyword>
<organism evidence="3 4">
    <name type="scientific">Anaerobacillus alkalilacustris</name>
    <dbReference type="NCBI Taxonomy" id="393763"/>
    <lineage>
        <taxon>Bacteria</taxon>
        <taxon>Bacillati</taxon>
        <taxon>Bacillota</taxon>
        <taxon>Bacilli</taxon>
        <taxon>Bacillales</taxon>
        <taxon>Bacillaceae</taxon>
        <taxon>Anaerobacillus</taxon>
    </lineage>
</organism>
<dbReference type="InterPro" id="IPR057666">
    <property type="entry name" value="DrpA_SLOG"/>
</dbReference>
<dbReference type="NCBIfam" id="TIGR00732">
    <property type="entry name" value="dprA"/>
    <property type="match status" value="1"/>
</dbReference>
<gene>
    <name evidence="3" type="ORF">BKP37_11775</name>
</gene>
<evidence type="ECO:0000259" key="2">
    <source>
        <dbReference type="Pfam" id="PF02481"/>
    </source>
</evidence>
<dbReference type="Proteomes" id="UP000179524">
    <property type="component" value="Unassembled WGS sequence"/>
</dbReference>
<evidence type="ECO:0000313" key="3">
    <source>
        <dbReference type="EMBL" id="OIJ13176.1"/>
    </source>
</evidence>
<comment type="similarity">
    <text evidence="1">Belongs to the DprA/Smf family.</text>
</comment>
<sequence>MSVRKRLIHLHSCKGVTWQTLNKFLQYDSSLEKIYRLNKEQLKQIFSLRNYQVESLYKDLHSRELVKRIEEFHQTDVHVVTIFDQTYPDLLKQIYDPPWVLYCKGDLSLFHAENKISVVGTRDPSKNGLLSLDKIVLPLIKENWVIVSGLAVGIDARAHALTLHGKGKTIAVLGSGFNYIYPRCHQKLASIISKEHLLISEFPPNNLPQKWNFPMRNRIISGLSKGTLIIEARERSGSLITADLALQQGREVFAVPGSILDERSEGAHLLIQQGAKLTKCSNDVLNEW</sequence>
<accession>A0A1S2LLB2</accession>
<dbReference type="Gene3D" id="3.40.50.450">
    <property type="match status" value="1"/>
</dbReference>
<dbReference type="GO" id="GO:0009294">
    <property type="term" value="P:DNA-mediated transformation"/>
    <property type="evidence" value="ECO:0007669"/>
    <property type="project" value="InterPro"/>
</dbReference>
<dbReference type="SUPFAM" id="SSF102405">
    <property type="entry name" value="MCP/YpsA-like"/>
    <property type="match status" value="1"/>
</dbReference>
<name>A0A1S2LLB2_9BACI</name>
<dbReference type="InterPro" id="IPR003488">
    <property type="entry name" value="DprA"/>
</dbReference>
<comment type="caution">
    <text evidence="3">The sequence shown here is derived from an EMBL/GenBank/DDBJ whole genome shotgun (WGS) entry which is preliminary data.</text>
</comment>